<evidence type="ECO:0000313" key="2">
    <source>
        <dbReference type="Proteomes" id="UP000463700"/>
    </source>
</evidence>
<proteinExistence type="predicted"/>
<dbReference type="OrthoDB" id="5298826at2"/>
<dbReference type="Gene3D" id="3.40.50.300">
    <property type="entry name" value="P-loop containing nucleotide triphosphate hydrolases"/>
    <property type="match status" value="2"/>
</dbReference>
<comment type="caution">
    <text evidence="1">The sequence shown here is derived from an EMBL/GenBank/DDBJ whole genome shotgun (WGS) entry which is preliminary data.</text>
</comment>
<dbReference type="RefSeq" id="WP_154565814.1">
    <property type="nucleotide sequence ID" value="NZ_VOSW01000083.1"/>
</dbReference>
<dbReference type="InterPro" id="IPR027417">
    <property type="entry name" value="P-loop_NTPase"/>
</dbReference>
<dbReference type="Proteomes" id="UP000463700">
    <property type="component" value="Unassembled WGS sequence"/>
</dbReference>
<evidence type="ECO:0008006" key="3">
    <source>
        <dbReference type="Google" id="ProtNLM"/>
    </source>
</evidence>
<dbReference type="EMBL" id="VOSW01000083">
    <property type="protein sequence ID" value="KAE8755630.1"/>
    <property type="molecule type" value="Genomic_DNA"/>
</dbReference>
<dbReference type="SUPFAM" id="SSF52540">
    <property type="entry name" value="P-loop containing nucleoside triphosphate hydrolases"/>
    <property type="match status" value="1"/>
</dbReference>
<name>A0A6N6W7T8_9BURK</name>
<protein>
    <recommendedName>
        <fullName evidence="3">DNA helicase</fullName>
    </recommendedName>
</protein>
<reference evidence="1 2" key="1">
    <citation type="journal article" date="2020" name="Int. J. Syst. Evol. Microbiol.">
        <title>Paraburkholderia madseniana sp. nov., a phenolic acid-degrading bacterium isolated from acidic forest soil.</title>
        <authorList>
            <person name="Wilhelm R.C."/>
            <person name="Murphy S.J.L."/>
            <person name="Feriancek N.M."/>
            <person name="Karasz D.C."/>
            <person name="DeRito C.M."/>
            <person name="Newman J.D."/>
            <person name="Buckley D.H."/>
        </authorList>
    </citation>
    <scope>NUCLEOTIDE SEQUENCE [LARGE SCALE GENOMIC DNA]</scope>
    <source>
        <strain evidence="1 2">RP11</strain>
    </source>
</reference>
<evidence type="ECO:0000313" key="1">
    <source>
        <dbReference type="EMBL" id="KAE8755630.1"/>
    </source>
</evidence>
<organism evidence="1 2">
    <name type="scientific">Paraburkholderia madseniana</name>
    <dbReference type="NCBI Taxonomy" id="2599607"/>
    <lineage>
        <taxon>Bacteria</taxon>
        <taxon>Pseudomonadati</taxon>
        <taxon>Pseudomonadota</taxon>
        <taxon>Betaproteobacteria</taxon>
        <taxon>Burkholderiales</taxon>
        <taxon>Burkholderiaceae</taxon>
        <taxon>Paraburkholderia</taxon>
    </lineage>
</organism>
<dbReference type="AlphaFoldDB" id="A0A6N6W7T8"/>
<gene>
    <name evidence="1" type="ORF">FSO04_33220</name>
</gene>
<sequence>MKLPKLDDLADEQMVVYEHDPEESLFVVGPPGSGKTSLAVLRAKFLRELDKKLVLVTRNKMLAALAGQLDGEALVAKTMSAFIAKTYYDRFARNVPELSPYVYDWDTIIGDFAAAEVVPTLEHLVIDEGQNLPAGFFRWAVRFGAQTLTIFADEDQTTDSLRASLQDIFDAGMPVPIRLQANHRNTAEIAAVAEHFHRSQVLPPGIVQRRRGGEIPRLVQPRSWEELVALVATRFQNRAQAIGVIVYRRDDVLQVQEKLVGALPPGTRIDAYVNGGKGAAEDIRLLDTGITVLSSESVIGLEFHAVYLQDLDRSLPCNSTEAFRRMYMLCARARDNLTLVDGPFALSASQIADLPGPALLAR</sequence>
<accession>A0A6N6W7T8</accession>